<dbReference type="EMBL" id="BJND01000020">
    <property type="protein sequence ID" value="GEC05274.1"/>
    <property type="molecule type" value="Genomic_DNA"/>
</dbReference>
<keyword evidence="3" id="KW-1185">Reference proteome</keyword>
<gene>
    <name evidence="2" type="ORF">SSP24_29290</name>
</gene>
<evidence type="ECO:0000313" key="2">
    <source>
        <dbReference type="EMBL" id="GEC05274.1"/>
    </source>
</evidence>
<sequence length="127" mass="13698">MATEWPSARECGVRTATAAAIGLFRYASNPSRAAQARASPVLPTCGRHRHLTEARIGDPAGVRRTQVHQGGGRERTGQALGHLLIIGLRRPNDHAAGACPVMCLNRSQPDQPHSPGTTLVRRYSKCR</sequence>
<feature type="region of interest" description="Disordered" evidence="1">
    <location>
        <begin position="106"/>
        <end position="127"/>
    </location>
</feature>
<dbReference type="AlphaFoldDB" id="A0A4Y3VEG4"/>
<dbReference type="Proteomes" id="UP000317881">
    <property type="component" value="Unassembled WGS sequence"/>
</dbReference>
<evidence type="ECO:0000313" key="3">
    <source>
        <dbReference type="Proteomes" id="UP000317881"/>
    </source>
</evidence>
<accession>A0A4Y3VEG4</accession>
<feature type="region of interest" description="Disordered" evidence="1">
    <location>
        <begin position="52"/>
        <end position="75"/>
    </location>
</feature>
<comment type="caution">
    <text evidence="2">The sequence shown here is derived from an EMBL/GenBank/DDBJ whole genome shotgun (WGS) entry which is preliminary data.</text>
</comment>
<proteinExistence type="predicted"/>
<protein>
    <submittedName>
        <fullName evidence="2">Uncharacterized protein</fullName>
    </submittedName>
</protein>
<feature type="compositionally biased region" description="Polar residues" evidence="1">
    <location>
        <begin position="106"/>
        <end position="117"/>
    </location>
</feature>
<organism evidence="2 3">
    <name type="scientific">Streptomyces spinoverrucosus</name>
    <dbReference type="NCBI Taxonomy" id="284043"/>
    <lineage>
        <taxon>Bacteria</taxon>
        <taxon>Bacillati</taxon>
        <taxon>Actinomycetota</taxon>
        <taxon>Actinomycetes</taxon>
        <taxon>Kitasatosporales</taxon>
        <taxon>Streptomycetaceae</taxon>
        <taxon>Streptomyces</taxon>
    </lineage>
</organism>
<reference evidence="2 3" key="1">
    <citation type="submission" date="2019-06" db="EMBL/GenBank/DDBJ databases">
        <title>Whole genome shotgun sequence of Streptomyces spinoverrucosus NBRC 14228.</title>
        <authorList>
            <person name="Hosoyama A."/>
            <person name="Uohara A."/>
            <person name="Ohji S."/>
            <person name="Ichikawa N."/>
        </authorList>
    </citation>
    <scope>NUCLEOTIDE SEQUENCE [LARGE SCALE GENOMIC DNA]</scope>
    <source>
        <strain evidence="2 3">NBRC 14228</strain>
    </source>
</reference>
<name>A0A4Y3VEG4_9ACTN</name>
<evidence type="ECO:0000256" key="1">
    <source>
        <dbReference type="SAM" id="MobiDB-lite"/>
    </source>
</evidence>